<dbReference type="FunFam" id="3.40.50.1170:FF:000003">
    <property type="entry name" value="60 kDa lysophospholipase"/>
    <property type="match status" value="1"/>
</dbReference>
<dbReference type="Gene3D" id="3.40.50.40">
    <property type="match status" value="1"/>
</dbReference>
<evidence type="ECO:0000259" key="7">
    <source>
        <dbReference type="Pfam" id="PF00710"/>
    </source>
</evidence>
<dbReference type="InterPro" id="IPR041725">
    <property type="entry name" value="L-asparaginase_I"/>
</dbReference>
<dbReference type="SMART" id="SM00248">
    <property type="entry name" value="ANK"/>
    <property type="match status" value="2"/>
</dbReference>
<dbReference type="PROSITE" id="PS50088">
    <property type="entry name" value="ANK_REPEAT"/>
    <property type="match status" value="2"/>
</dbReference>
<organism evidence="9 10">
    <name type="scientific">Monascus purpureus</name>
    <name type="common">Red mold</name>
    <name type="synonym">Monascus anka</name>
    <dbReference type="NCBI Taxonomy" id="5098"/>
    <lineage>
        <taxon>Eukaryota</taxon>
        <taxon>Fungi</taxon>
        <taxon>Dikarya</taxon>
        <taxon>Ascomycota</taxon>
        <taxon>Pezizomycotina</taxon>
        <taxon>Eurotiomycetes</taxon>
        <taxon>Eurotiomycetidae</taxon>
        <taxon>Eurotiales</taxon>
        <taxon>Aspergillaceae</taxon>
        <taxon>Monascus</taxon>
    </lineage>
</organism>
<dbReference type="SUPFAM" id="SSF53774">
    <property type="entry name" value="Glutaminase/Asparaginase"/>
    <property type="match status" value="1"/>
</dbReference>
<sequence length="575" mass="62156">MTIMETPIPELDEERLANEIPESRVLIIMTGGTICMRQSPAGLVPARGFQDACLARVPSFNDGSPPTVIDVVANTAGECESHVSLRTPKTAYGRQVRYTVFEFKELLDSSSIDAKGWAEIAQTIYRNYTHFDGFVVLHGTDSLAYTCSALSFMLQSLGKPVVLTGAQSPMAELQNDATDNLLGSLVVAGHFMIPEVCLYFNYKLFRGNRATKVSASDFNAFASPNCAPLAVTTSMRTNVDWELVHRPRNLEHFSIQTNLDTSHVACLRIFPGITPTMVDAVLKLEGLRGLILETFGAGNAPHGQDNAMMKVLADAIKRGIVIVNVTQCLSGSVSSVYAPGLSLSQAGVVAGLDMTSEAALTKLAYLLALPGATTESVTRDMSVSLRGELTEVSQPVFRHPDGILPERVQALTVLGYAIAQGDLQRVKDIMKPGNHWLLNDADYSGNTALHIASTSPSVQILHYLLIQGASVHLRNRSGRTPLFLAANAGFSEHVLLLRKSGAHLHSDERAAAELLARRRPGIWGLAGVGMMRVTEREIEDGEHDRVGEDDGGHDQWDQMIQQGSGRAIMVGSAPS</sequence>
<feature type="repeat" description="ANK" evidence="6">
    <location>
        <begin position="444"/>
        <end position="476"/>
    </location>
</feature>
<dbReference type="PANTHER" id="PTHR11707">
    <property type="entry name" value="L-ASPARAGINASE"/>
    <property type="match status" value="1"/>
</dbReference>
<evidence type="ECO:0000313" key="10">
    <source>
        <dbReference type="Proteomes" id="UP000319663"/>
    </source>
</evidence>
<dbReference type="SFLD" id="SFLDS00057">
    <property type="entry name" value="Glutaminase/Asparaginase"/>
    <property type="match status" value="1"/>
</dbReference>
<evidence type="ECO:0000259" key="8">
    <source>
        <dbReference type="Pfam" id="PF17763"/>
    </source>
</evidence>
<keyword evidence="2" id="KW-0677">Repeat</keyword>
<evidence type="ECO:0000256" key="1">
    <source>
        <dbReference type="ARBA" id="ARBA00012920"/>
    </source>
</evidence>
<keyword evidence="10" id="KW-1185">Reference proteome</keyword>
<dbReference type="InterPro" id="IPR036152">
    <property type="entry name" value="Asp/glu_Ase-like_sf"/>
</dbReference>
<dbReference type="SUPFAM" id="SSF48403">
    <property type="entry name" value="Ankyrin repeat"/>
    <property type="match status" value="1"/>
</dbReference>
<evidence type="ECO:0000313" key="9">
    <source>
        <dbReference type="EMBL" id="TQB71509.1"/>
    </source>
</evidence>
<dbReference type="Gene3D" id="3.40.50.1170">
    <property type="entry name" value="L-asparaginase, N-terminal domain"/>
    <property type="match status" value="1"/>
</dbReference>
<feature type="repeat" description="ANK" evidence="6">
    <location>
        <begin position="477"/>
        <end position="509"/>
    </location>
</feature>
<gene>
    <name evidence="9" type="ORF">MPDQ_007548</name>
</gene>
<name>A0A507QVC5_MONPU</name>
<dbReference type="PIRSF" id="PIRSF500176">
    <property type="entry name" value="L_ASNase"/>
    <property type="match status" value="1"/>
</dbReference>
<dbReference type="GO" id="GO:0004067">
    <property type="term" value="F:asparaginase activity"/>
    <property type="evidence" value="ECO:0007669"/>
    <property type="project" value="UniProtKB-UniRule"/>
</dbReference>
<dbReference type="InterPro" id="IPR002110">
    <property type="entry name" value="Ankyrin_rpt"/>
</dbReference>
<dbReference type="Pfam" id="PF00710">
    <property type="entry name" value="Asparaginase"/>
    <property type="match status" value="1"/>
</dbReference>
<comment type="caution">
    <text evidence="9">The sequence shown here is derived from an EMBL/GenBank/DDBJ whole genome shotgun (WGS) entry which is preliminary data.</text>
</comment>
<proteinExistence type="inferred from homology"/>
<dbReference type="OrthoDB" id="542841at2759"/>
<evidence type="ECO:0000256" key="3">
    <source>
        <dbReference type="ARBA" id="ARBA00022801"/>
    </source>
</evidence>
<dbReference type="EC" id="3.5.1.1" evidence="1"/>
<evidence type="ECO:0000256" key="6">
    <source>
        <dbReference type="PROSITE-ProRule" id="PRU00023"/>
    </source>
</evidence>
<dbReference type="FunFam" id="3.40.50.40:FF:000001">
    <property type="entry name" value="L-asparaginase 1"/>
    <property type="match status" value="1"/>
</dbReference>
<comment type="similarity">
    <text evidence="5">In the N-terminal section; belongs to the asparaginase 1 family.</text>
</comment>
<dbReference type="InterPro" id="IPR036770">
    <property type="entry name" value="Ankyrin_rpt-contain_sf"/>
</dbReference>
<dbReference type="PANTHER" id="PTHR11707:SF28">
    <property type="entry name" value="60 KDA LYSOPHOSPHOLIPASE"/>
    <property type="match status" value="1"/>
</dbReference>
<dbReference type="InterPro" id="IPR027473">
    <property type="entry name" value="L-asparaginase_C"/>
</dbReference>
<dbReference type="InterPro" id="IPR027474">
    <property type="entry name" value="L-asparaginase_N"/>
</dbReference>
<reference evidence="9 10" key="1">
    <citation type="submission" date="2019-06" db="EMBL/GenBank/DDBJ databases">
        <title>Wine fermentation using esterase from Monascus purpureus.</title>
        <authorList>
            <person name="Geng C."/>
            <person name="Zhang Y."/>
        </authorList>
    </citation>
    <scope>NUCLEOTIDE SEQUENCE [LARGE SCALE GENOMIC DNA]</scope>
    <source>
        <strain evidence="9">HQ1</strain>
    </source>
</reference>
<dbReference type="SMART" id="SM00870">
    <property type="entry name" value="Asparaginase"/>
    <property type="match status" value="1"/>
</dbReference>
<dbReference type="Proteomes" id="UP000319663">
    <property type="component" value="Unassembled WGS sequence"/>
</dbReference>
<protein>
    <recommendedName>
        <fullName evidence="1">asparaginase</fullName>
        <ecNumber evidence="1">3.5.1.1</ecNumber>
    </recommendedName>
</protein>
<dbReference type="PROSITE" id="PS51732">
    <property type="entry name" value="ASN_GLN_ASE_3"/>
    <property type="match status" value="1"/>
</dbReference>
<keyword evidence="4 6" id="KW-0040">ANK repeat</keyword>
<evidence type="ECO:0000256" key="5">
    <source>
        <dbReference type="ARBA" id="ARBA00061199"/>
    </source>
</evidence>
<evidence type="ECO:0000256" key="4">
    <source>
        <dbReference type="ARBA" id="ARBA00023043"/>
    </source>
</evidence>
<dbReference type="CDD" id="cd08963">
    <property type="entry name" value="L-asparaginase_I"/>
    <property type="match status" value="1"/>
</dbReference>
<dbReference type="InterPro" id="IPR037152">
    <property type="entry name" value="L-asparaginase_N_sf"/>
</dbReference>
<dbReference type="Pfam" id="PF12796">
    <property type="entry name" value="Ank_2"/>
    <property type="match status" value="1"/>
</dbReference>
<feature type="domain" description="L-asparaginase N-terminal" evidence="7">
    <location>
        <begin position="24"/>
        <end position="243"/>
    </location>
</feature>
<dbReference type="InterPro" id="IPR006034">
    <property type="entry name" value="Asparaginase/glutaminase-like"/>
</dbReference>
<accession>A0A507QVC5</accession>
<dbReference type="GO" id="GO:0009066">
    <property type="term" value="P:aspartate family amino acid metabolic process"/>
    <property type="evidence" value="ECO:0007669"/>
    <property type="project" value="UniProtKB-ARBA"/>
</dbReference>
<dbReference type="PRINTS" id="PR00139">
    <property type="entry name" value="ASNGLNASE"/>
</dbReference>
<feature type="domain" description="Asparaginase/glutaminase C-terminal" evidence="8">
    <location>
        <begin position="263"/>
        <end position="369"/>
    </location>
</feature>
<dbReference type="FunFam" id="1.25.40.20:FF:000284">
    <property type="entry name" value="Lysophospholipase, putative"/>
    <property type="match status" value="1"/>
</dbReference>
<evidence type="ECO:0000256" key="2">
    <source>
        <dbReference type="ARBA" id="ARBA00022737"/>
    </source>
</evidence>
<dbReference type="InterPro" id="IPR040919">
    <property type="entry name" value="Asparaginase_C"/>
</dbReference>
<dbReference type="PIRSF" id="PIRSF001220">
    <property type="entry name" value="L-ASNase_gatD"/>
    <property type="match status" value="1"/>
</dbReference>
<dbReference type="STRING" id="5098.A0A507QVC5"/>
<dbReference type="AlphaFoldDB" id="A0A507QVC5"/>
<dbReference type="Pfam" id="PF17763">
    <property type="entry name" value="Asparaginase_C"/>
    <property type="match status" value="1"/>
</dbReference>
<dbReference type="Gene3D" id="1.25.40.20">
    <property type="entry name" value="Ankyrin repeat-containing domain"/>
    <property type="match status" value="1"/>
</dbReference>
<keyword evidence="3" id="KW-0378">Hydrolase</keyword>
<dbReference type="PROSITE" id="PS50297">
    <property type="entry name" value="ANK_REP_REGION"/>
    <property type="match status" value="1"/>
</dbReference>
<dbReference type="EMBL" id="VIFY01000080">
    <property type="protein sequence ID" value="TQB71509.1"/>
    <property type="molecule type" value="Genomic_DNA"/>
</dbReference>